<dbReference type="Gene3D" id="1.10.1280.10">
    <property type="entry name" value="Di-copper center containing domain from catechol oxidase"/>
    <property type="match status" value="1"/>
</dbReference>
<dbReference type="GO" id="GO:0046872">
    <property type="term" value="F:metal ion binding"/>
    <property type="evidence" value="ECO:0007669"/>
    <property type="project" value="UniProtKB-KW"/>
</dbReference>
<dbReference type="PANTHER" id="PTHR11474">
    <property type="entry name" value="TYROSINASE FAMILY MEMBER"/>
    <property type="match status" value="1"/>
</dbReference>
<gene>
    <name evidence="5" type="ORF">EQW73_10295</name>
    <name evidence="6" type="ORF">EQW78_11755</name>
</gene>
<dbReference type="SUPFAM" id="SSF48056">
    <property type="entry name" value="Di-copper centre-containing domain"/>
    <property type="match status" value="1"/>
</dbReference>
<dbReference type="InterPro" id="IPR050316">
    <property type="entry name" value="Tyrosinase/Hemocyanin"/>
</dbReference>
<name>A0A4Q1KVH9_9CELL</name>
<proteinExistence type="predicted"/>
<reference evidence="7 8" key="1">
    <citation type="submission" date="2019-01" db="EMBL/GenBank/DDBJ databases">
        <title>Oerskovia turbata Genome sequencing and assembly.</title>
        <authorList>
            <person name="Dou T."/>
        </authorList>
    </citation>
    <scope>NUCLEOTIDE SEQUENCE [LARGE SCALE GENOMIC DNA]</scope>
    <source>
        <strain evidence="6 7">JCM12123</strain>
        <strain evidence="5 8">JCM3160</strain>
    </source>
</reference>
<protein>
    <submittedName>
        <fullName evidence="6">Tyrosinase family protein</fullName>
    </submittedName>
</protein>
<evidence type="ECO:0000256" key="1">
    <source>
        <dbReference type="ARBA" id="ARBA00022723"/>
    </source>
</evidence>
<dbReference type="InterPro" id="IPR008922">
    <property type="entry name" value="Di-copper_centre_dom_sf"/>
</dbReference>
<dbReference type="RefSeq" id="WP_030151269.1">
    <property type="nucleotide sequence ID" value="NZ_JOFV01000006.1"/>
</dbReference>
<feature type="compositionally biased region" description="Basic and acidic residues" evidence="3">
    <location>
        <begin position="1"/>
        <end position="17"/>
    </location>
</feature>
<feature type="region of interest" description="Disordered" evidence="3">
    <location>
        <begin position="1"/>
        <end position="63"/>
    </location>
</feature>
<keyword evidence="1" id="KW-0479">Metal-binding</keyword>
<dbReference type="Proteomes" id="UP000290517">
    <property type="component" value="Unassembled WGS sequence"/>
</dbReference>
<comment type="caution">
    <text evidence="6">The sequence shown here is derived from an EMBL/GenBank/DDBJ whole genome shotgun (WGS) entry which is preliminary data.</text>
</comment>
<dbReference type="GO" id="GO:0016491">
    <property type="term" value="F:oxidoreductase activity"/>
    <property type="evidence" value="ECO:0007669"/>
    <property type="project" value="InterPro"/>
</dbReference>
<evidence type="ECO:0000313" key="7">
    <source>
        <dbReference type="Proteomes" id="UP000289805"/>
    </source>
</evidence>
<dbReference type="Pfam" id="PF00264">
    <property type="entry name" value="Tyrosinase"/>
    <property type="match status" value="1"/>
</dbReference>
<dbReference type="PRINTS" id="PR00092">
    <property type="entry name" value="TYROSINASE"/>
</dbReference>
<dbReference type="PROSITE" id="PS00497">
    <property type="entry name" value="TYROSINASE_1"/>
    <property type="match status" value="1"/>
</dbReference>
<sequence length="541" mass="59502">MRRILEEQGRSPLHDAGDAAGEQPVCPGIVARDTIDDPLPRPRRHTRGTTMSTAPHPDPQLGGPFVRQDVWKLYRQGADGRAVIDAYAKAVAVLKAGPPTGARSWLHQTQVHGMSPDPHDGLRNQCQHGSWYFLPWHRLYLGYFEAICRDIIRNRNDIPQKVKDTWALPYWDYDTATTNTLPPPFRDPVGPDGLANPLYEAQRKNGVNAGTAVLTAPETTAKGWFYEPLFTSKIPNTTTFGGPTTGFSHLGGTIGALEGTPHGTVHNFVGGKMGNFNTAASDAVFWLHHSNIDRLWEVWRSHAGQGRDPAKSVFTQKFAFLDPSGARREPESWEVLDTSAFGYVYADIGVPPSVRTLQRGRRRPVAGIGDAGAEDEVRHEDEVRRLEQVPPEAVAVNREPVRLTSRTASVDIAVGPGAARELTDRAASPTEPERLLLVLEHITLEGDNQPPTYAVYVGDTEDDDALVGNLPLFGVRESQESDAEHGLSYVFDITDVAAELGEKGAWDPGRLHLTFHPVVHDEQEAQAAPEVVVRTVRLMVQ</sequence>
<feature type="domain" description="Tyrosinase copper-binding" evidence="4">
    <location>
        <begin position="128"/>
        <end position="145"/>
    </location>
</feature>
<keyword evidence="2" id="KW-0186">Copper</keyword>
<evidence type="ECO:0000256" key="2">
    <source>
        <dbReference type="ARBA" id="ARBA00023008"/>
    </source>
</evidence>
<evidence type="ECO:0000313" key="6">
    <source>
        <dbReference type="EMBL" id="RXR33439.1"/>
    </source>
</evidence>
<dbReference type="OrthoDB" id="2874181at2"/>
<dbReference type="InterPro" id="IPR002227">
    <property type="entry name" value="Tyrosinase_Cu-bd"/>
</dbReference>
<evidence type="ECO:0000313" key="8">
    <source>
        <dbReference type="Proteomes" id="UP000290517"/>
    </source>
</evidence>
<dbReference type="AlphaFoldDB" id="A0A4Q1KVH9"/>
<organism evidence="6 7">
    <name type="scientific">Oerskovia turbata</name>
    <dbReference type="NCBI Taxonomy" id="1713"/>
    <lineage>
        <taxon>Bacteria</taxon>
        <taxon>Bacillati</taxon>
        <taxon>Actinomycetota</taxon>
        <taxon>Actinomycetes</taxon>
        <taxon>Micrococcales</taxon>
        <taxon>Cellulomonadaceae</taxon>
        <taxon>Oerskovia</taxon>
    </lineage>
</organism>
<dbReference type="EMBL" id="SDJR01000005">
    <property type="protein sequence ID" value="RXR25873.1"/>
    <property type="molecule type" value="Genomic_DNA"/>
</dbReference>
<evidence type="ECO:0000256" key="3">
    <source>
        <dbReference type="SAM" id="MobiDB-lite"/>
    </source>
</evidence>
<dbReference type="PANTHER" id="PTHR11474:SF76">
    <property type="entry name" value="SHKT DOMAIN-CONTAINING PROTEIN"/>
    <property type="match status" value="1"/>
</dbReference>
<dbReference type="InterPro" id="IPR057190">
    <property type="entry name" value="DUF7868"/>
</dbReference>
<dbReference type="EMBL" id="SDJQ01000014">
    <property type="protein sequence ID" value="RXR33439.1"/>
    <property type="molecule type" value="Genomic_DNA"/>
</dbReference>
<evidence type="ECO:0000259" key="4">
    <source>
        <dbReference type="PROSITE" id="PS00497"/>
    </source>
</evidence>
<dbReference type="Proteomes" id="UP000289805">
    <property type="component" value="Unassembled WGS sequence"/>
</dbReference>
<evidence type="ECO:0000313" key="5">
    <source>
        <dbReference type="EMBL" id="RXR25873.1"/>
    </source>
</evidence>
<dbReference type="Pfam" id="PF25271">
    <property type="entry name" value="DUF7868"/>
    <property type="match status" value="1"/>
</dbReference>
<accession>A0A4Q1KVH9</accession>
<keyword evidence="8" id="KW-1185">Reference proteome</keyword>